<evidence type="ECO:0000259" key="1">
    <source>
        <dbReference type="PROSITE" id="PS51186"/>
    </source>
</evidence>
<evidence type="ECO:0000313" key="2">
    <source>
        <dbReference type="EMBL" id="MCC2242021.1"/>
    </source>
</evidence>
<accession>A0AAW4WH78</accession>
<dbReference type="Proteomes" id="UP001198893">
    <property type="component" value="Unassembled WGS sequence"/>
</dbReference>
<name>A0AAW4WH78_9FIRM</name>
<dbReference type="CDD" id="cd04301">
    <property type="entry name" value="NAT_SF"/>
    <property type="match status" value="1"/>
</dbReference>
<feature type="domain" description="N-acetyltransferase" evidence="1">
    <location>
        <begin position="16"/>
        <end position="161"/>
    </location>
</feature>
<comment type="caution">
    <text evidence="2">The sequence shown here is derived from an EMBL/GenBank/DDBJ whole genome shotgun (WGS) entry which is preliminary data.</text>
</comment>
<dbReference type="Gene3D" id="3.40.630.30">
    <property type="match status" value="1"/>
</dbReference>
<reference evidence="2" key="1">
    <citation type="submission" date="2021-10" db="EMBL/GenBank/DDBJ databases">
        <title>Anaerobic single-cell dispensing facilitates the cultivation of human gut bacteria.</title>
        <authorList>
            <person name="Afrizal A."/>
        </authorList>
    </citation>
    <scope>NUCLEOTIDE SEQUENCE</scope>
    <source>
        <strain evidence="2">CLA-AA-H204</strain>
    </source>
</reference>
<dbReference type="RefSeq" id="WP_227710026.1">
    <property type="nucleotide sequence ID" value="NZ_JAJEQW010000006.1"/>
</dbReference>
<dbReference type="GO" id="GO:0016747">
    <property type="term" value="F:acyltransferase activity, transferring groups other than amino-acyl groups"/>
    <property type="evidence" value="ECO:0007669"/>
    <property type="project" value="InterPro"/>
</dbReference>
<sequence length="163" mass="18972">MNDVIELELITSGEAEGLRKLQVEAFIALYEKYRDDITSPAKESLEKITQKIIEDNSDFYFILFNGKRVGGVRVKWHNGRNVKWISPIFVIPQFQNKGIASAVIERLFEVYSSDTIEWRLDTIKQEEKNCYLYEKCGFVRVGNETVINEKMTLVEYTKTCKKS</sequence>
<dbReference type="PROSITE" id="PS51186">
    <property type="entry name" value="GNAT"/>
    <property type="match status" value="1"/>
</dbReference>
<organism evidence="2 3">
    <name type="scientific">Roseburia amylophila</name>
    <dbReference type="NCBI Taxonomy" id="2981794"/>
    <lineage>
        <taxon>Bacteria</taxon>
        <taxon>Bacillati</taxon>
        <taxon>Bacillota</taxon>
        <taxon>Clostridia</taxon>
        <taxon>Lachnospirales</taxon>
        <taxon>Lachnospiraceae</taxon>
        <taxon>Roseburia</taxon>
    </lineage>
</organism>
<protein>
    <submittedName>
        <fullName evidence="2">GNAT family N-acetyltransferase</fullName>
    </submittedName>
</protein>
<dbReference type="InterPro" id="IPR016181">
    <property type="entry name" value="Acyl_CoA_acyltransferase"/>
</dbReference>
<dbReference type="AlphaFoldDB" id="A0AAW4WH78"/>
<proteinExistence type="predicted"/>
<dbReference type="Pfam" id="PF00583">
    <property type="entry name" value="Acetyltransf_1"/>
    <property type="match status" value="1"/>
</dbReference>
<gene>
    <name evidence="2" type="ORF">LKD47_06860</name>
</gene>
<dbReference type="SUPFAM" id="SSF55729">
    <property type="entry name" value="Acyl-CoA N-acyltransferases (Nat)"/>
    <property type="match status" value="1"/>
</dbReference>
<dbReference type="InterPro" id="IPR000182">
    <property type="entry name" value="GNAT_dom"/>
</dbReference>
<evidence type="ECO:0000313" key="3">
    <source>
        <dbReference type="Proteomes" id="UP001198893"/>
    </source>
</evidence>
<dbReference type="EMBL" id="JAJEQW010000006">
    <property type="protein sequence ID" value="MCC2242021.1"/>
    <property type="molecule type" value="Genomic_DNA"/>
</dbReference>